<dbReference type="Proteomes" id="UP000672032">
    <property type="component" value="Chromosome 4"/>
</dbReference>
<dbReference type="PROSITE" id="PS52048">
    <property type="entry name" value="UCH_DOMAIN"/>
    <property type="match status" value="1"/>
</dbReference>
<dbReference type="GO" id="GO:0016579">
    <property type="term" value="P:protein deubiquitination"/>
    <property type="evidence" value="ECO:0007669"/>
    <property type="project" value="TreeGrafter"/>
</dbReference>
<protein>
    <recommendedName>
        <fullName evidence="7">Ubiquitin carboxyl-terminal hydrolase</fullName>
        <ecNumber evidence="7">3.4.19.12</ecNumber>
    </recommendedName>
</protein>
<feature type="compositionally biased region" description="Polar residues" evidence="8">
    <location>
        <begin position="1"/>
        <end position="10"/>
    </location>
</feature>
<evidence type="ECO:0000256" key="6">
    <source>
        <dbReference type="PROSITE-ProRule" id="PRU01393"/>
    </source>
</evidence>
<dbReference type="Gene3D" id="3.40.532.10">
    <property type="entry name" value="Peptidase C12, ubiquitin carboxyl-terminal hydrolase"/>
    <property type="match status" value="1"/>
</dbReference>
<evidence type="ECO:0000256" key="2">
    <source>
        <dbReference type="ARBA" id="ARBA00022670"/>
    </source>
</evidence>
<keyword evidence="3 7" id="KW-0833">Ubl conjugation pathway</keyword>
<evidence type="ECO:0000259" key="9">
    <source>
        <dbReference type="PROSITE" id="PS52048"/>
    </source>
</evidence>
<evidence type="ECO:0000313" key="11">
    <source>
        <dbReference type="Proteomes" id="UP000672032"/>
    </source>
</evidence>
<feature type="region of interest" description="Disordered" evidence="8">
    <location>
        <begin position="1"/>
        <end position="59"/>
    </location>
</feature>
<dbReference type="InterPro" id="IPR038765">
    <property type="entry name" value="Papain-like_cys_pep_sf"/>
</dbReference>
<feature type="domain" description="UCH catalytic" evidence="9">
    <location>
        <begin position="76"/>
        <end position="313"/>
    </location>
</feature>
<gene>
    <name evidence="10" type="ORF">DSL72_006057</name>
</gene>
<proteinExistence type="inferred from homology"/>
<evidence type="ECO:0000256" key="4">
    <source>
        <dbReference type="ARBA" id="ARBA00022801"/>
    </source>
</evidence>
<dbReference type="InterPro" id="IPR036959">
    <property type="entry name" value="Peptidase_C12_UCH_sf"/>
</dbReference>
<dbReference type="GO" id="GO:0005737">
    <property type="term" value="C:cytoplasm"/>
    <property type="evidence" value="ECO:0007669"/>
    <property type="project" value="TreeGrafter"/>
</dbReference>
<comment type="catalytic activity">
    <reaction evidence="1 7">
        <text>Thiol-dependent hydrolysis of ester, thioester, amide, peptide and isopeptide bonds formed by the C-terminal Gly of ubiquitin (a 76-residue protein attached to proteins as an intracellular targeting signal).</text>
        <dbReference type="EC" id="3.4.19.12"/>
    </reaction>
</comment>
<dbReference type="EC" id="3.4.19.12" evidence="7"/>
<feature type="compositionally biased region" description="Basic and acidic residues" evidence="8">
    <location>
        <begin position="13"/>
        <end position="41"/>
    </location>
</feature>
<keyword evidence="11" id="KW-1185">Reference proteome</keyword>
<evidence type="ECO:0000256" key="5">
    <source>
        <dbReference type="ARBA" id="ARBA00022807"/>
    </source>
</evidence>
<dbReference type="InterPro" id="IPR001578">
    <property type="entry name" value="Peptidase_C12_UCH"/>
</dbReference>
<evidence type="ECO:0000256" key="8">
    <source>
        <dbReference type="SAM" id="MobiDB-lite"/>
    </source>
</evidence>
<evidence type="ECO:0000256" key="1">
    <source>
        <dbReference type="ARBA" id="ARBA00000707"/>
    </source>
</evidence>
<dbReference type="Pfam" id="PF01088">
    <property type="entry name" value="Peptidase_C12"/>
    <property type="match status" value="1"/>
</dbReference>
<dbReference type="AlphaFoldDB" id="A0A8A3PHE7"/>
<dbReference type="GO" id="GO:0004843">
    <property type="term" value="F:cysteine-type deubiquitinase activity"/>
    <property type="evidence" value="ECO:0007669"/>
    <property type="project" value="UniProtKB-EC"/>
</dbReference>
<organism evidence="10 11">
    <name type="scientific">Monilinia vaccinii-corymbosi</name>
    <dbReference type="NCBI Taxonomy" id="61207"/>
    <lineage>
        <taxon>Eukaryota</taxon>
        <taxon>Fungi</taxon>
        <taxon>Dikarya</taxon>
        <taxon>Ascomycota</taxon>
        <taxon>Pezizomycotina</taxon>
        <taxon>Leotiomycetes</taxon>
        <taxon>Helotiales</taxon>
        <taxon>Sclerotiniaceae</taxon>
        <taxon>Monilinia</taxon>
    </lineage>
</organism>
<comment type="similarity">
    <text evidence="6 7">Belongs to the peptidase C12 family.</text>
</comment>
<name>A0A8A3PHE7_9HELO</name>
<comment type="caution">
    <text evidence="6">Lacks conserved residue(s) required for the propagation of feature annotation.</text>
</comment>
<dbReference type="PANTHER" id="PTHR10589">
    <property type="entry name" value="UBIQUITIN CARBOXYL-TERMINAL HYDROLASE"/>
    <property type="match status" value="1"/>
</dbReference>
<keyword evidence="5 7" id="KW-0788">Thiol protease</keyword>
<keyword evidence="2 7" id="KW-0645">Protease</keyword>
<sequence>MTNKLLSKQSAAHLEETSHLLSPERIDKTDLDDGQETKSIDDDVDMDVGVGGSRRKKSKEMSVLPSGATIMDGKKTFMALENNPEVMNALAAKLGLSPALKFHNVYSLAESELLHIPRPVYALLVVLPLTPTWKASRMARDSAQEPYKKYGPDEPVIWFKQTIDNACGSIGLLHCLLNGPAQNYILPDTILSRLFEDAIPLEPEKRAKMLYDDGQFEVAHQSVASLPVGDSSPPKAEEGNRLGQNFVAFVRGEDGYLWELEGTRPGPIRKRLLREGEDLLSENVLRQSIGAVIRRNQDAGEQDPRFSCVALAHDRTDRESLPMNFLNRGRV</sequence>
<dbReference type="SUPFAM" id="SSF54001">
    <property type="entry name" value="Cysteine proteinases"/>
    <property type="match status" value="1"/>
</dbReference>
<keyword evidence="4 7" id="KW-0378">Hydrolase</keyword>
<evidence type="ECO:0000313" key="10">
    <source>
        <dbReference type="EMBL" id="QSZ34463.1"/>
    </source>
</evidence>
<accession>A0A8A3PHE7</accession>
<evidence type="ECO:0000256" key="7">
    <source>
        <dbReference type="RuleBase" id="RU361215"/>
    </source>
</evidence>
<evidence type="ECO:0000256" key="3">
    <source>
        <dbReference type="ARBA" id="ARBA00022786"/>
    </source>
</evidence>
<reference evidence="10" key="1">
    <citation type="submission" date="2020-10" db="EMBL/GenBank/DDBJ databases">
        <title>Genome Sequence of Monilinia vaccinii-corymbosi Sheds Light on Mummy Berry Disease Infection of Blueberry and Mating Type.</title>
        <authorList>
            <person name="Yow A.G."/>
            <person name="Zhang Y."/>
            <person name="Bansal K."/>
            <person name="Eacker S.M."/>
            <person name="Sullivan S."/>
            <person name="Liachko I."/>
            <person name="Cubeta M.A."/>
            <person name="Rollins J.A."/>
            <person name="Ashrafi H."/>
        </authorList>
    </citation>
    <scope>NUCLEOTIDE SEQUENCE</scope>
    <source>
        <strain evidence="10">RL-1</strain>
    </source>
</reference>
<dbReference type="GO" id="GO:0006511">
    <property type="term" value="P:ubiquitin-dependent protein catabolic process"/>
    <property type="evidence" value="ECO:0007669"/>
    <property type="project" value="UniProtKB-UniRule"/>
</dbReference>
<dbReference type="PRINTS" id="PR00707">
    <property type="entry name" value="UBCTHYDRLASE"/>
</dbReference>
<dbReference type="CDD" id="cd09616">
    <property type="entry name" value="Peptidase_C12_UCH_L1_L3"/>
    <property type="match status" value="1"/>
</dbReference>
<dbReference type="OrthoDB" id="427186at2759"/>
<dbReference type="EMBL" id="CP063408">
    <property type="protein sequence ID" value="QSZ34463.1"/>
    <property type="molecule type" value="Genomic_DNA"/>
</dbReference>
<dbReference type="PANTHER" id="PTHR10589:SF41">
    <property type="entry name" value="UBIQUITIN CARBOXYL-TERMINAL HYDROLASE"/>
    <property type="match status" value="1"/>
</dbReference>